<dbReference type="GO" id="GO:0022857">
    <property type="term" value="F:transmembrane transporter activity"/>
    <property type="evidence" value="ECO:0007669"/>
    <property type="project" value="TreeGrafter"/>
</dbReference>
<dbReference type="GO" id="GO:0005886">
    <property type="term" value="C:plasma membrane"/>
    <property type="evidence" value="ECO:0007669"/>
    <property type="project" value="UniProtKB-SubCell"/>
</dbReference>
<dbReference type="PANTHER" id="PTHR35011:SF2">
    <property type="entry name" value="2,3-DIKETO-L-GULONATE TRAP TRANSPORTER SMALL PERMEASE PROTEIN YIAM"/>
    <property type="match status" value="1"/>
</dbReference>
<keyword evidence="3" id="KW-1003">Cell membrane</keyword>
<feature type="transmembrane region" description="Helical" evidence="9">
    <location>
        <begin position="39"/>
        <end position="61"/>
    </location>
</feature>
<keyword evidence="7 9" id="KW-0472">Membrane</keyword>
<dbReference type="AlphaFoldDB" id="A0A2U1JT05"/>
<comment type="subcellular location">
    <subcellularLocation>
        <location evidence="1">Cell inner membrane</location>
        <topology evidence="1">Multi-pass membrane protein</topology>
    </subcellularLocation>
</comment>
<keyword evidence="4" id="KW-0997">Cell inner membrane</keyword>
<dbReference type="OrthoDB" id="9815614at2"/>
<feature type="transmembrane region" description="Helical" evidence="9">
    <location>
        <begin position="82"/>
        <end position="103"/>
    </location>
</feature>
<evidence type="ECO:0000256" key="1">
    <source>
        <dbReference type="ARBA" id="ARBA00004429"/>
    </source>
</evidence>
<dbReference type="InterPro" id="IPR055348">
    <property type="entry name" value="DctQ"/>
</dbReference>
<keyword evidence="12" id="KW-1185">Reference proteome</keyword>
<keyword evidence="5 9" id="KW-0812">Transmembrane</keyword>
<feature type="transmembrane region" description="Helical" evidence="9">
    <location>
        <begin position="123"/>
        <end position="142"/>
    </location>
</feature>
<evidence type="ECO:0000256" key="4">
    <source>
        <dbReference type="ARBA" id="ARBA00022519"/>
    </source>
</evidence>
<dbReference type="Pfam" id="PF04290">
    <property type="entry name" value="DctQ"/>
    <property type="match status" value="1"/>
</dbReference>
<evidence type="ECO:0000256" key="7">
    <source>
        <dbReference type="ARBA" id="ARBA00023136"/>
    </source>
</evidence>
<gene>
    <name evidence="11" type="ORF">DCC39_15525</name>
</gene>
<evidence type="ECO:0000256" key="8">
    <source>
        <dbReference type="ARBA" id="ARBA00038436"/>
    </source>
</evidence>
<dbReference type="InterPro" id="IPR007387">
    <property type="entry name" value="TRAP_DctQ"/>
</dbReference>
<comment type="caution">
    <text evidence="11">The sequence shown here is derived from an EMBL/GenBank/DDBJ whole genome shotgun (WGS) entry which is preliminary data.</text>
</comment>
<evidence type="ECO:0000256" key="5">
    <source>
        <dbReference type="ARBA" id="ARBA00022692"/>
    </source>
</evidence>
<dbReference type="GO" id="GO:0015740">
    <property type="term" value="P:C4-dicarboxylate transport"/>
    <property type="evidence" value="ECO:0007669"/>
    <property type="project" value="TreeGrafter"/>
</dbReference>
<evidence type="ECO:0000259" key="10">
    <source>
        <dbReference type="Pfam" id="PF04290"/>
    </source>
</evidence>
<sequence length="165" mass="19206">MKLLTKIENVFVITFFLVGIAISLFAVFMRYVVGNSQSWATEFFTMFLVWAIFIGFATALRDDKHVSIDILFDKVGERTKKIFEMITLIFGIAFSIFFIWTGTDMVLVAFKQGIKTIDAGFPIWIYYLIMPISGALLFIRFVEKAYRFLFNKRETQEGTDPEWLQ</sequence>
<reference evidence="11 12" key="1">
    <citation type="submission" date="2018-04" db="EMBL/GenBank/DDBJ databases">
        <title>Camelliibacillus theae gen. nov., sp. nov., isolated from Pu'er tea.</title>
        <authorList>
            <person name="Niu L."/>
        </authorList>
    </citation>
    <scope>NUCLEOTIDE SEQUENCE [LARGE SCALE GENOMIC DNA]</scope>
    <source>
        <strain evidence="11 12">T8</strain>
    </source>
</reference>
<accession>A0A2U1JT05</accession>
<evidence type="ECO:0000313" key="11">
    <source>
        <dbReference type="EMBL" id="PWA08135.1"/>
    </source>
</evidence>
<evidence type="ECO:0000313" key="12">
    <source>
        <dbReference type="Proteomes" id="UP000245998"/>
    </source>
</evidence>
<proteinExistence type="inferred from homology"/>
<evidence type="ECO:0000256" key="2">
    <source>
        <dbReference type="ARBA" id="ARBA00022448"/>
    </source>
</evidence>
<keyword evidence="6 9" id="KW-1133">Transmembrane helix</keyword>
<evidence type="ECO:0000256" key="3">
    <source>
        <dbReference type="ARBA" id="ARBA00022475"/>
    </source>
</evidence>
<name>A0A2U1JT05_9BACI</name>
<feature type="transmembrane region" description="Helical" evidence="9">
    <location>
        <begin position="12"/>
        <end position="33"/>
    </location>
</feature>
<protein>
    <recommendedName>
        <fullName evidence="10">Tripartite ATP-independent periplasmic transporters DctQ component domain-containing protein</fullName>
    </recommendedName>
</protein>
<dbReference type="RefSeq" id="WP_116555816.1">
    <property type="nucleotide sequence ID" value="NZ_QCZG01000041.1"/>
</dbReference>
<dbReference type="Proteomes" id="UP000245998">
    <property type="component" value="Unassembled WGS sequence"/>
</dbReference>
<feature type="domain" description="Tripartite ATP-independent periplasmic transporters DctQ component" evidence="10">
    <location>
        <begin position="21"/>
        <end position="148"/>
    </location>
</feature>
<organism evidence="11 12">
    <name type="scientific">Pueribacillus theae</name>
    <dbReference type="NCBI Taxonomy" id="2171751"/>
    <lineage>
        <taxon>Bacteria</taxon>
        <taxon>Bacillati</taxon>
        <taxon>Bacillota</taxon>
        <taxon>Bacilli</taxon>
        <taxon>Bacillales</taxon>
        <taxon>Bacillaceae</taxon>
        <taxon>Pueribacillus</taxon>
    </lineage>
</organism>
<evidence type="ECO:0000256" key="9">
    <source>
        <dbReference type="SAM" id="Phobius"/>
    </source>
</evidence>
<dbReference type="EMBL" id="QCZG01000041">
    <property type="protein sequence ID" value="PWA08135.1"/>
    <property type="molecule type" value="Genomic_DNA"/>
</dbReference>
<evidence type="ECO:0000256" key="6">
    <source>
        <dbReference type="ARBA" id="ARBA00022989"/>
    </source>
</evidence>
<dbReference type="PANTHER" id="PTHR35011">
    <property type="entry name" value="2,3-DIKETO-L-GULONATE TRAP TRANSPORTER SMALL PERMEASE PROTEIN YIAM"/>
    <property type="match status" value="1"/>
</dbReference>
<comment type="similarity">
    <text evidence="8">Belongs to the TRAP transporter small permease family.</text>
</comment>
<keyword evidence="2" id="KW-0813">Transport</keyword>